<dbReference type="SUPFAM" id="SSF103473">
    <property type="entry name" value="MFS general substrate transporter"/>
    <property type="match status" value="1"/>
</dbReference>
<feature type="transmembrane region" description="Helical" evidence="5">
    <location>
        <begin position="587"/>
        <end position="610"/>
    </location>
</feature>
<evidence type="ECO:0000256" key="2">
    <source>
        <dbReference type="ARBA" id="ARBA00022692"/>
    </source>
</evidence>
<dbReference type="AlphaFoldDB" id="A0AA39HWY1"/>
<feature type="transmembrane region" description="Helical" evidence="5">
    <location>
        <begin position="384"/>
        <end position="405"/>
    </location>
</feature>
<dbReference type="Gene3D" id="1.20.1250.20">
    <property type="entry name" value="MFS general substrate transporter like domains"/>
    <property type="match status" value="1"/>
</dbReference>
<dbReference type="GO" id="GO:0022857">
    <property type="term" value="F:transmembrane transporter activity"/>
    <property type="evidence" value="ECO:0007669"/>
    <property type="project" value="InterPro"/>
</dbReference>
<dbReference type="PANTHER" id="PTHR24064">
    <property type="entry name" value="SOLUTE CARRIER FAMILY 22 MEMBER"/>
    <property type="match status" value="1"/>
</dbReference>
<keyword evidence="3 5" id="KW-1133">Transmembrane helix</keyword>
<dbReference type="PROSITE" id="PS00217">
    <property type="entry name" value="SUGAR_TRANSPORT_2"/>
    <property type="match status" value="1"/>
</dbReference>
<dbReference type="EMBL" id="JAUCMV010000003">
    <property type="protein sequence ID" value="KAK0412950.1"/>
    <property type="molecule type" value="Genomic_DNA"/>
</dbReference>
<reference evidence="7" key="1">
    <citation type="submission" date="2023-06" db="EMBL/GenBank/DDBJ databases">
        <title>Genomic analysis of the entomopathogenic nematode Steinernema hermaphroditum.</title>
        <authorList>
            <person name="Schwarz E.M."/>
            <person name="Heppert J.K."/>
            <person name="Baniya A."/>
            <person name="Schwartz H.T."/>
            <person name="Tan C.-H."/>
            <person name="Antoshechkin I."/>
            <person name="Sternberg P.W."/>
            <person name="Goodrich-Blair H."/>
            <person name="Dillman A.R."/>
        </authorList>
    </citation>
    <scope>NUCLEOTIDE SEQUENCE</scope>
    <source>
        <strain evidence="7">PS9179</strain>
        <tissue evidence="7">Whole animal</tissue>
    </source>
</reference>
<feature type="transmembrane region" description="Helical" evidence="5">
    <location>
        <begin position="411"/>
        <end position="431"/>
    </location>
</feature>
<accession>A0AA39HWY1</accession>
<comment type="caution">
    <text evidence="7">The sequence shown here is derived from an EMBL/GenBank/DDBJ whole genome shotgun (WGS) entry which is preliminary data.</text>
</comment>
<dbReference type="GO" id="GO:0016020">
    <property type="term" value="C:membrane"/>
    <property type="evidence" value="ECO:0007669"/>
    <property type="project" value="UniProtKB-SubCell"/>
</dbReference>
<feature type="transmembrane region" description="Helical" evidence="5">
    <location>
        <begin position="525"/>
        <end position="542"/>
    </location>
</feature>
<sequence length="682" mass="77742">METEKEKLAVARLDDFTKLGRYSLLLCLFAELMILSQLGNMLYMMYAGSAPIIVGCGDYDLPHDISSKEACEIVKELQANSSCELKLDIQFQSVNDEWNYLCERTKEVKNSISMQMIGVMVGSVLFGQTSDMYGRKLTMLICLFGCITISFGSSYTHNLFWFTVCRFFIGVFNGGHIAVLLVFMIENLPKKDRLWINTVITWSPNMVIFAIVAYFAHDWRSLAQWSSILTIPAFLLCLYMYESPRFLIQKGKIDEARRVITGISKFNREKELDEALLNSILEKEHQNISIFDTHSLQILLESSGKKHYHFVHLFYTWKFATYTLVIAFSFMVTSIVNYGLLFNMEKVSGSIFWNSALIGLLRYAINLFAGLLDYKVKWIGRKAMHLGTFLPIVLCTLFIVAIDVVGEQYEFAFYSRIAILGVCAVISQIYITNGVCSNELFPTSIRNLSYAFSQLSSRLGVVISPQLFYLADFWTPLPYFTMTVLAAMDIVLFECLIPETKGHPLIDHMPGPEERIFASKNTDHMYRYALLILFSLHIYSYATATEDPREGHLSDMQDLFGQALKRVESRQLEMQDSMSFEQLRLTILFALLCVTLFLALISACFSCRVLRKLNRRRSEHTLARQATVISMNPFQGQNPSSHGPPYPNINSPIPSAPPLPHSMEMRCPTPMPPFPAYVNMAM</sequence>
<evidence type="ECO:0000313" key="7">
    <source>
        <dbReference type="EMBL" id="KAK0412950.1"/>
    </source>
</evidence>
<evidence type="ECO:0000256" key="3">
    <source>
        <dbReference type="ARBA" id="ARBA00022989"/>
    </source>
</evidence>
<feature type="transmembrane region" description="Helical" evidence="5">
    <location>
        <begin position="159"/>
        <end position="182"/>
    </location>
</feature>
<organism evidence="7 8">
    <name type="scientific">Steinernema hermaphroditum</name>
    <dbReference type="NCBI Taxonomy" id="289476"/>
    <lineage>
        <taxon>Eukaryota</taxon>
        <taxon>Metazoa</taxon>
        <taxon>Ecdysozoa</taxon>
        <taxon>Nematoda</taxon>
        <taxon>Chromadorea</taxon>
        <taxon>Rhabditida</taxon>
        <taxon>Tylenchina</taxon>
        <taxon>Panagrolaimomorpha</taxon>
        <taxon>Strongyloidoidea</taxon>
        <taxon>Steinernematidae</taxon>
        <taxon>Steinernema</taxon>
    </lineage>
</organism>
<evidence type="ECO:0000313" key="8">
    <source>
        <dbReference type="Proteomes" id="UP001175271"/>
    </source>
</evidence>
<keyword evidence="8" id="KW-1185">Reference proteome</keyword>
<dbReference type="InterPro" id="IPR005828">
    <property type="entry name" value="MFS_sugar_transport-like"/>
</dbReference>
<dbReference type="PROSITE" id="PS50850">
    <property type="entry name" value="MFS"/>
    <property type="match status" value="1"/>
</dbReference>
<name>A0AA39HWY1_9BILA</name>
<feature type="transmembrane region" description="Helical" evidence="5">
    <location>
        <begin position="351"/>
        <end position="372"/>
    </location>
</feature>
<evidence type="ECO:0000259" key="6">
    <source>
        <dbReference type="PROSITE" id="PS50850"/>
    </source>
</evidence>
<dbReference type="Proteomes" id="UP001175271">
    <property type="component" value="Unassembled WGS sequence"/>
</dbReference>
<evidence type="ECO:0000256" key="5">
    <source>
        <dbReference type="SAM" id="Phobius"/>
    </source>
</evidence>
<dbReference type="InterPro" id="IPR005829">
    <property type="entry name" value="Sugar_transporter_CS"/>
</dbReference>
<feature type="transmembrane region" description="Helical" evidence="5">
    <location>
        <begin position="194"/>
        <end position="216"/>
    </location>
</feature>
<proteinExistence type="predicted"/>
<feature type="transmembrane region" description="Helical" evidence="5">
    <location>
        <begin position="22"/>
        <end position="43"/>
    </location>
</feature>
<dbReference type="InterPro" id="IPR036259">
    <property type="entry name" value="MFS_trans_sf"/>
</dbReference>
<gene>
    <name evidence="7" type="ORF">QR680_006502</name>
</gene>
<protein>
    <recommendedName>
        <fullName evidence="6">Major facilitator superfamily (MFS) profile domain-containing protein</fullName>
    </recommendedName>
</protein>
<comment type="subcellular location">
    <subcellularLocation>
        <location evidence="1">Membrane</location>
        <topology evidence="1">Multi-pass membrane protein</topology>
    </subcellularLocation>
</comment>
<feature type="transmembrane region" description="Helical" evidence="5">
    <location>
        <begin position="137"/>
        <end position="153"/>
    </location>
</feature>
<feature type="transmembrane region" description="Helical" evidence="5">
    <location>
        <begin position="222"/>
        <end position="241"/>
    </location>
</feature>
<feature type="transmembrane region" description="Helical" evidence="5">
    <location>
        <begin position="319"/>
        <end position="339"/>
    </location>
</feature>
<feature type="domain" description="Major facilitator superfamily (MFS) profile" evidence="6">
    <location>
        <begin position="32"/>
        <end position="501"/>
    </location>
</feature>
<dbReference type="InterPro" id="IPR020846">
    <property type="entry name" value="MFS_dom"/>
</dbReference>
<evidence type="ECO:0000256" key="4">
    <source>
        <dbReference type="ARBA" id="ARBA00023136"/>
    </source>
</evidence>
<evidence type="ECO:0000256" key="1">
    <source>
        <dbReference type="ARBA" id="ARBA00004141"/>
    </source>
</evidence>
<keyword evidence="2 5" id="KW-0812">Transmembrane</keyword>
<dbReference type="Pfam" id="PF00083">
    <property type="entry name" value="Sugar_tr"/>
    <property type="match status" value="1"/>
</dbReference>
<keyword evidence="4 5" id="KW-0472">Membrane</keyword>